<dbReference type="PRINTS" id="PR00793">
    <property type="entry name" value="PROAMNOPTASE"/>
</dbReference>
<keyword evidence="7 11" id="KW-0963">Cytoplasm</keyword>
<dbReference type="GO" id="GO:0006508">
    <property type="term" value="P:proteolysis"/>
    <property type="evidence" value="ECO:0007669"/>
    <property type="project" value="UniProtKB-KW"/>
</dbReference>
<evidence type="ECO:0000256" key="1">
    <source>
        <dbReference type="ARBA" id="ARBA00001585"/>
    </source>
</evidence>
<feature type="active site" description="Nucleophile" evidence="12">
    <location>
        <position position="115"/>
    </location>
</feature>
<evidence type="ECO:0000256" key="3">
    <source>
        <dbReference type="ARBA" id="ARBA00010088"/>
    </source>
</evidence>
<dbReference type="InterPro" id="IPR002410">
    <property type="entry name" value="Peptidase_S33"/>
</dbReference>
<dbReference type="PRINTS" id="PR00111">
    <property type="entry name" value="ABHYDROLASE"/>
</dbReference>
<dbReference type="EC" id="3.4.11.5" evidence="4 11"/>
<dbReference type="InterPro" id="IPR005944">
    <property type="entry name" value="Pro_iminopeptidase"/>
</dbReference>
<feature type="active site" evidence="12">
    <location>
        <position position="272"/>
    </location>
</feature>
<keyword evidence="6 11" id="KW-0031">Aminopeptidase</keyword>
<comment type="caution">
    <text evidence="15">The sequence shown here is derived from an EMBL/GenBank/DDBJ whole genome shotgun (WGS) entry which is preliminary data.</text>
</comment>
<accession>A0A553JJT6</accession>
<feature type="active site" description="Proton donor" evidence="12">
    <location>
        <position position="300"/>
    </location>
</feature>
<evidence type="ECO:0000313" key="15">
    <source>
        <dbReference type="EMBL" id="TRY12723.1"/>
    </source>
</evidence>
<reference evidence="16" key="1">
    <citation type="submission" date="2019-07" db="EMBL/GenBank/DDBJ databases">
        <title>Shewanella sp. YLB-08 draft genomic sequence.</title>
        <authorList>
            <person name="Yu L."/>
        </authorList>
    </citation>
    <scope>NUCLEOTIDE SEQUENCE [LARGE SCALE GENOMIC DNA]</scope>
    <source>
        <strain evidence="16">JCM 20706</strain>
    </source>
</reference>
<protein>
    <recommendedName>
        <fullName evidence="5 11">Proline iminopeptidase</fullName>
        <shortName evidence="11">PIP</shortName>
        <ecNumber evidence="4 11">3.4.11.5</ecNumber>
    </recommendedName>
    <alternativeName>
        <fullName evidence="10 11">Prolyl aminopeptidase</fullName>
    </alternativeName>
</protein>
<evidence type="ECO:0000256" key="10">
    <source>
        <dbReference type="ARBA" id="ARBA00029605"/>
    </source>
</evidence>
<name>A0A553JJT6_SHEHA</name>
<dbReference type="InterPro" id="IPR029058">
    <property type="entry name" value="AB_hydrolase_fold"/>
</dbReference>
<proteinExistence type="inferred from homology"/>
<sequence>MNTLYPDIEPYTHDYLSMPAKKGSVVHELFVEQCGNPKGLPVIFLHGGPGSGCRASHRCFFNPKLYRIILFDQRGCGRSRPYGGLESNTTAHLVDDIEQIRETLAIDSWVLFGGSWGSTLGLVYAQHHPERVMTMILRGIFLARQHDIDWVYASSGAAKMFPEAWQQLMSVLTPTEQQTPLKSLYQHLVGDDEYRRLQAQQAFNQWEQQIVTLRDHNYQISDLVDVGPNRGAAAMLQLHYCLNLCFMAHHPILANIDVIRNVPTHIVHGRYDMVCPVEQAWELAQLWPEASLTVLPLAGHAAGELTMIDTLVGLTNKVARDLC</sequence>
<dbReference type="Gene3D" id="3.40.50.1820">
    <property type="entry name" value="alpha/beta hydrolase"/>
    <property type="match status" value="1"/>
</dbReference>
<dbReference type="SUPFAM" id="SSF53474">
    <property type="entry name" value="alpha/beta-Hydrolases"/>
    <property type="match status" value="1"/>
</dbReference>
<evidence type="ECO:0000256" key="12">
    <source>
        <dbReference type="PIRSR" id="PIRSR006431-1"/>
    </source>
</evidence>
<evidence type="ECO:0000256" key="13">
    <source>
        <dbReference type="RuleBase" id="RU003421"/>
    </source>
</evidence>
<evidence type="ECO:0000256" key="5">
    <source>
        <dbReference type="ARBA" id="ARBA00021843"/>
    </source>
</evidence>
<keyword evidence="16" id="KW-1185">Reference proteome</keyword>
<dbReference type="PANTHER" id="PTHR43722">
    <property type="entry name" value="PROLINE IMINOPEPTIDASE"/>
    <property type="match status" value="1"/>
</dbReference>
<dbReference type="Pfam" id="PF00561">
    <property type="entry name" value="Abhydrolase_1"/>
    <property type="match status" value="1"/>
</dbReference>
<dbReference type="Proteomes" id="UP000318126">
    <property type="component" value="Unassembled WGS sequence"/>
</dbReference>
<dbReference type="NCBIfam" id="TIGR01249">
    <property type="entry name" value="pro_imino_pep_1"/>
    <property type="match status" value="1"/>
</dbReference>
<dbReference type="EMBL" id="VKGK01000028">
    <property type="protein sequence ID" value="TRY12723.1"/>
    <property type="molecule type" value="Genomic_DNA"/>
</dbReference>
<dbReference type="InterPro" id="IPR000073">
    <property type="entry name" value="AB_hydrolase_1"/>
</dbReference>
<evidence type="ECO:0000256" key="6">
    <source>
        <dbReference type="ARBA" id="ARBA00022438"/>
    </source>
</evidence>
<comment type="catalytic activity">
    <reaction evidence="1 11 13">
        <text>Release of N-terminal proline from a peptide.</text>
        <dbReference type="EC" id="3.4.11.5"/>
    </reaction>
</comment>
<gene>
    <name evidence="15" type="primary">pip</name>
    <name evidence="15" type="ORF">FN961_19315</name>
</gene>
<evidence type="ECO:0000256" key="7">
    <source>
        <dbReference type="ARBA" id="ARBA00022490"/>
    </source>
</evidence>
<evidence type="ECO:0000256" key="4">
    <source>
        <dbReference type="ARBA" id="ARBA00012568"/>
    </source>
</evidence>
<feature type="domain" description="AB hydrolase-1" evidence="14">
    <location>
        <begin position="41"/>
        <end position="302"/>
    </location>
</feature>
<dbReference type="AlphaFoldDB" id="A0A553JJT6"/>
<dbReference type="PANTHER" id="PTHR43722:SF1">
    <property type="entry name" value="PROLINE IMINOPEPTIDASE"/>
    <property type="match status" value="1"/>
</dbReference>
<dbReference type="GO" id="GO:0005737">
    <property type="term" value="C:cytoplasm"/>
    <property type="evidence" value="ECO:0007669"/>
    <property type="project" value="UniProtKB-SubCell"/>
</dbReference>
<keyword evidence="9 11" id="KW-0378">Hydrolase</keyword>
<dbReference type="OrthoDB" id="9796770at2"/>
<evidence type="ECO:0000259" key="14">
    <source>
        <dbReference type="Pfam" id="PF00561"/>
    </source>
</evidence>
<evidence type="ECO:0000313" key="16">
    <source>
        <dbReference type="Proteomes" id="UP000318126"/>
    </source>
</evidence>
<comment type="similarity">
    <text evidence="3 11 13">Belongs to the peptidase S33 family.</text>
</comment>
<comment type="subcellular location">
    <subcellularLocation>
        <location evidence="2 11">Cytoplasm</location>
    </subcellularLocation>
</comment>
<dbReference type="RefSeq" id="WP_144041815.1">
    <property type="nucleotide sequence ID" value="NZ_BMPL01000027.1"/>
</dbReference>
<evidence type="ECO:0000256" key="2">
    <source>
        <dbReference type="ARBA" id="ARBA00004496"/>
    </source>
</evidence>
<evidence type="ECO:0000256" key="9">
    <source>
        <dbReference type="ARBA" id="ARBA00022801"/>
    </source>
</evidence>
<dbReference type="GO" id="GO:0004177">
    <property type="term" value="F:aminopeptidase activity"/>
    <property type="evidence" value="ECO:0007669"/>
    <property type="project" value="UniProtKB-UniRule"/>
</dbReference>
<evidence type="ECO:0000256" key="8">
    <source>
        <dbReference type="ARBA" id="ARBA00022670"/>
    </source>
</evidence>
<organism evidence="15 16">
    <name type="scientific">Shewanella hanedai</name>
    <name type="common">Alteromonas hanedai</name>
    <dbReference type="NCBI Taxonomy" id="25"/>
    <lineage>
        <taxon>Bacteria</taxon>
        <taxon>Pseudomonadati</taxon>
        <taxon>Pseudomonadota</taxon>
        <taxon>Gammaproteobacteria</taxon>
        <taxon>Alteromonadales</taxon>
        <taxon>Shewanellaceae</taxon>
        <taxon>Shewanella</taxon>
    </lineage>
</organism>
<keyword evidence="8 11" id="KW-0645">Protease</keyword>
<evidence type="ECO:0000256" key="11">
    <source>
        <dbReference type="PIRNR" id="PIRNR006431"/>
    </source>
</evidence>
<dbReference type="PIRSF" id="PIRSF006431">
    <property type="entry name" value="Pept_S33"/>
    <property type="match status" value="1"/>
</dbReference>